<evidence type="ECO:0000256" key="1">
    <source>
        <dbReference type="SAM" id="SignalP"/>
    </source>
</evidence>
<proteinExistence type="predicted"/>
<feature type="chain" id="PRO_5045738921" description="Outer membrane beta-barrel protein" evidence="1">
    <location>
        <begin position="38"/>
        <end position="262"/>
    </location>
</feature>
<dbReference type="Gene3D" id="2.40.160.20">
    <property type="match status" value="1"/>
</dbReference>
<dbReference type="SUPFAM" id="SSF56925">
    <property type="entry name" value="OMPA-like"/>
    <property type="match status" value="1"/>
</dbReference>
<accession>A0ABY2UHU6</accession>
<dbReference type="EMBL" id="VANI01000009">
    <property type="protein sequence ID" value="TLM77555.1"/>
    <property type="molecule type" value="Genomic_DNA"/>
</dbReference>
<keyword evidence="1" id="KW-0732">Signal</keyword>
<evidence type="ECO:0000313" key="2">
    <source>
        <dbReference type="EMBL" id="TLM77555.1"/>
    </source>
</evidence>
<dbReference type="InterPro" id="IPR005618">
    <property type="entry name" value="OMPW"/>
</dbReference>
<name>A0ABY2UHU6_9GAMM</name>
<dbReference type="Proteomes" id="UP000306791">
    <property type="component" value="Unassembled WGS sequence"/>
</dbReference>
<dbReference type="Pfam" id="PF03922">
    <property type="entry name" value="OmpW"/>
    <property type="match status" value="1"/>
</dbReference>
<dbReference type="PANTHER" id="PTHR36920:SF1">
    <property type="entry name" value="OUTER MEMBRANE PROTEIN W"/>
    <property type="match status" value="1"/>
</dbReference>
<keyword evidence="3" id="KW-1185">Reference proteome</keyword>
<gene>
    <name evidence="2" type="ORF">FDY93_08030</name>
</gene>
<dbReference type="InterPro" id="IPR011250">
    <property type="entry name" value="OMP/PagP_B-barrel"/>
</dbReference>
<protein>
    <recommendedName>
        <fullName evidence="4">Outer membrane beta-barrel protein</fullName>
    </recommendedName>
</protein>
<feature type="signal peptide" evidence="1">
    <location>
        <begin position="1"/>
        <end position="37"/>
    </location>
</feature>
<evidence type="ECO:0000313" key="3">
    <source>
        <dbReference type="Proteomes" id="UP000306791"/>
    </source>
</evidence>
<reference evidence="2 3" key="1">
    <citation type="submission" date="2019-05" db="EMBL/GenBank/DDBJ databases">
        <title>Microbulbifer harenosus sp. nov., an alginate-degrading bacterium isolated from coastal sand.</title>
        <authorList>
            <person name="Huang H."/>
            <person name="Mo K."/>
            <person name="Bao S."/>
        </authorList>
    </citation>
    <scope>NUCLEOTIDE SEQUENCE [LARGE SCALE GENOMIC DNA]</scope>
    <source>
        <strain evidence="2 3">HB161719</strain>
    </source>
</reference>
<comment type="caution">
    <text evidence="2">The sequence shown here is derived from an EMBL/GenBank/DDBJ whole genome shotgun (WGS) entry which is preliminary data.</text>
</comment>
<sequence>MLFNLPNTMEFSMKMTRVLTPLAIAVAAMVSAQQASADWLSDGDFVVRVGASWIDPDDSHNDLRFTEDFIHEDFDIDADTTWNISAAWLPVEHWGVELMYIGSTNHDLDLERIRYDDVYVDVGDYDVGDFDASYANAYLNWYPLSRDCMVQPYVGIGVNYTDFSDESFSRRFRDDLNSLDLIDIDYGLSHSWGFTGQIGVDFKFGRESAFLVNAAVLYIDADTDYRVSYTDNLLLPPARFTNEITDVDYSPWVFNLGVGYSF</sequence>
<evidence type="ECO:0008006" key="4">
    <source>
        <dbReference type="Google" id="ProtNLM"/>
    </source>
</evidence>
<dbReference type="PANTHER" id="PTHR36920">
    <property type="match status" value="1"/>
</dbReference>
<organism evidence="2 3">
    <name type="scientific">Microbulbifer harenosus</name>
    <dbReference type="NCBI Taxonomy" id="2576840"/>
    <lineage>
        <taxon>Bacteria</taxon>
        <taxon>Pseudomonadati</taxon>
        <taxon>Pseudomonadota</taxon>
        <taxon>Gammaproteobacteria</taxon>
        <taxon>Cellvibrionales</taxon>
        <taxon>Microbulbiferaceae</taxon>
        <taxon>Microbulbifer</taxon>
    </lineage>
</organism>